<reference evidence="1" key="1">
    <citation type="journal article" date="2014" name="Front. Microbiol.">
        <title>High frequency of phylogenetically diverse reductive dehalogenase-homologous genes in deep subseafloor sedimentary metagenomes.</title>
        <authorList>
            <person name="Kawai M."/>
            <person name="Futagami T."/>
            <person name="Toyoda A."/>
            <person name="Takaki Y."/>
            <person name="Nishi S."/>
            <person name="Hori S."/>
            <person name="Arai W."/>
            <person name="Tsubouchi T."/>
            <person name="Morono Y."/>
            <person name="Uchiyama I."/>
            <person name="Ito T."/>
            <person name="Fujiyama A."/>
            <person name="Inagaki F."/>
            <person name="Takami H."/>
        </authorList>
    </citation>
    <scope>NUCLEOTIDE SEQUENCE</scope>
    <source>
        <strain evidence="1">Expedition CK06-06</strain>
    </source>
</reference>
<dbReference type="AlphaFoldDB" id="X1TPS8"/>
<protein>
    <submittedName>
        <fullName evidence="1">Uncharacterized protein</fullName>
    </submittedName>
</protein>
<gene>
    <name evidence="1" type="ORF">S12H4_12161</name>
</gene>
<accession>X1TPS8</accession>
<dbReference type="EMBL" id="BARW01005673">
    <property type="protein sequence ID" value="GAI82024.1"/>
    <property type="molecule type" value="Genomic_DNA"/>
</dbReference>
<sequence>MGAITTDTSVFSASGADIYSEQIPTVACILIS</sequence>
<feature type="non-terminal residue" evidence="1">
    <location>
        <position position="32"/>
    </location>
</feature>
<comment type="caution">
    <text evidence="1">The sequence shown here is derived from an EMBL/GenBank/DDBJ whole genome shotgun (WGS) entry which is preliminary data.</text>
</comment>
<organism evidence="1">
    <name type="scientific">marine sediment metagenome</name>
    <dbReference type="NCBI Taxonomy" id="412755"/>
    <lineage>
        <taxon>unclassified sequences</taxon>
        <taxon>metagenomes</taxon>
        <taxon>ecological metagenomes</taxon>
    </lineage>
</organism>
<proteinExistence type="predicted"/>
<evidence type="ECO:0000313" key="1">
    <source>
        <dbReference type="EMBL" id="GAI82024.1"/>
    </source>
</evidence>
<name>X1TPS8_9ZZZZ</name>